<reference evidence="3 4" key="1">
    <citation type="journal article" date="2019" name="Environ. Microbiol.">
        <title>Species interactions and distinct microbial communities in high Arctic permafrost affected cryosols are associated with the CH4 and CO2 gas fluxes.</title>
        <authorList>
            <person name="Altshuler I."/>
            <person name="Hamel J."/>
            <person name="Turney S."/>
            <person name="Magnuson E."/>
            <person name="Levesque R."/>
            <person name="Greer C."/>
            <person name="Whyte L.G."/>
        </authorList>
    </citation>
    <scope>NUCLEOTIDE SEQUENCE [LARGE SCALE GENOMIC DNA]</scope>
    <source>
        <strain evidence="3 4">E6.1</strain>
    </source>
</reference>
<dbReference type="OrthoDB" id="9803142at2"/>
<evidence type="ECO:0000313" key="3">
    <source>
        <dbReference type="EMBL" id="TPG54300.1"/>
    </source>
</evidence>
<proteinExistence type="predicted"/>
<comment type="caution">
    <text evidence="3">The sequence shown here is derived from an EMBL/GenBank/DDBJ whole genome shotgun (WGS) entry which is preliminary data.</text>
</comment>
<organism evidence="3 4">
    <name type="scientific">Sphingomonas glacialis</name>
    <dbReference type="NCBI Taxonomy" id="658225"/>
    <lineage>
        <taxon>Bacteria</taxon>
        <taxon>Pseudomonadati</taxon>
        <taxon>Pseudomonadota</taxon>
        <taxon>Alphaproteobacteria</taxon>
        <taxon>Sphingomonadales</taxon>
        <taxon>Sphingomonadaceae</taxon>
        <taxon>Sphingomonas</taxon>
    </lineage>
</organism>
<evidence type="ECO:0000313" key="4">
    <source>
        <dbReference type="Proteomes" id="UP000319931"/>
    </source>
</evidence>
<gene>
    <name evidence="3" type="ORF">EAH76_06370</name>
</gene>
<dbReference type="GO" id="GO:0046491">
    <property type="term" value="P:L-methylmalonyl-CoA metabolic process"/>
    <property type="evidence" value="ECO:0007669"/>
    <property type="project" value="TreeGrafter"/>
</dbReference>
<dbReference type="PANTHER" id="PTHR43048:SF3">
    <property type="entry name" value="METHYLMALONYL-COA EPIMERASE, MITOCHONDRIAL"/>
    <property type="match status" value="1"/>
</dbReference>
<dbReference type="InterPro" id="IPR051785">
    <property type="entry name" value="MMCE/EMCE_epimerase"/>
</dbReference>
<keyword evidence="4" id="KW-1185">Reference proteome</keyword>
<dbReference type="Pfam" id="PF00903">
    <property type="entry name" value="Glyoxalase"/>
    <property type="match status" value="1"/>
</dbReference>
<dbReference type="PROSITE" id="PS51819">
    <property type="entry name" value="VOC"/>
    <property type="match status" value="2"/>
</dbReference>
<name>A0A502FY83_9SPHN</name>
<accession>A0A502FY83</accession>
<dbReference type="PANTHER" id="PTHR43048">
    <property type="entry name" value="METHYLMALONYL-COA EPIMERASE"/>
    <property type="match status" value="1"/>
</dbReference>
<dbReference type="GO" id="GO:0046872">
    <property type="term" value="F:metal ion binding"/>
    <property type="evidence" value="ECO:0007669"/>
    <property type="project" value="UniProtKB-KW"/>
</dbReference>
<dbReference type="SUPFAM" id="SSF54593">
    <property type="entry name" value="Glyoxalase/Bleomycin resistance protein/Dihydroxybiphenyl dioxygenase"/>
    <property type="match status" value="1"/>
</dbReference>
<evidence type="ECO:0000259" key="2">
    <source>
        <dbReference type="PROSITE" id="PS51819"/>
    </source>
</evidence>
<evidence type="ECO:0000256" key="1">
    <source>
        <dbReference type="ARBA" id="ARBA00022723"/>
    </source>
</evidence>
<dbReference type="InterPro" id="IPR037523">
    <property type="entry name" value="VOC_core"/>
</dbReference>
<feature type="domain" description="VOC" evidence="2">
    <location>
        <begin position="162"/>
        <end position="287"/>
    </location>
</feature>
<dbReference type="Gene3D" id="3.10.180.10">
    <property type="entry name" value="2,3-Dihydroxybiphenyl 1,2-Dioxygenase, domain 1"/>
    <property type="match status" value="2"/>
</dbReference>
<protein>
    <submittedName>
        <fullName evidence="3">Glyoxalase</fullName>
    </submittedName>
</protein>
<feature type="domain" description="VOC" evidence="2">
    <location>
        <begin position="14"/>
        <end position="121"/>
    </location>
</feature>
<keyword evidence="1" id="KW-0479">Metal-binding</keyword>
<sequence>MEGPSVTSIAKAYDVAFVRFRVPDLDTMRRFLTDFGMVDATPDGETERLFMRGTGRGPFVHATERGEPAFVALGIWVRDRADLERLAAHDGVPVETLDAPGGGLVVRLTDPDGFLIEAVAEQAKQPPVDRAVPFPEPWNHGGEHPRVARFRRVKQGASHVLRLGHCVLGVSNFRRSEQWYKERFGFVTSDEVQPEPGVAIGAFMRADRGDEPCDHHTVFLFERPGAPAQFMHSAFEVADVDDLMAGHAHLMAAGWHAHWGVGRHILGSQVFDYWNDPWGHEIEHWTDGDQLRTADGGGIVGLDELLGGQWGPPNPVLEEMKNAKIAELAAASEEARVAAADQPADR</sequence>
<dbReference type="EMBL" id="RCZC01000002">
    <property type="protein sequence ID" value="TPG54300.1"/>
    <property type="molecule type" value="Genomic_DNA"/>
</dbReference>
<dbReference type="InterPro" id="IPR004360">
    <property type="entry name" value="Glyas_Fos-R_dOase_dom"/>
</dbReference>
<dbReference type="Proteomes" id="UP000319931">
    <property type="component" value="Unassembled WGS sequence"/>
</dbReference>
<dbReference type="AlphaFoldDB" id="A0A502FY83"/>
<dbReference type="InterPro" id="IPR029068">
    <property type="entry name" value="Glyas_Bleomycin-R_OHBP_Dase"/>
</dbReference>
<dbReference type="GO" id="GO:0004493">
    <property type="term" value="F:methylmalonyl-CoA epimerase activity"/>
    <property type="evidence" value="ECO:0007669"/>
    <property type="project" value="TreeGrafter"/>
</dbReference>